<sequence>MVFSSILEDLEHVDLHNNSLDGSLPVDLPSTIKFFSSSKNKISGEERFLNPFATWISCQCLAKIKELAVLDLQMNKFQVAILPHFERRKCNLRSLHLSNNKLKGSIPLALGNDKINDTFPFKPPGSCLEL</sequence>
<name>A0A2P5FR76_TREOI</name>
<dbReference type="SUPFAM" id="SSF52058">
    <property type="entry name" value="L domain-like"/>
    <property type="match status" value="1"/>
</dbReference>
<dbReference type="STRING" id="63057.A0A2P5FR76"/>
<dbReference type="PANTHER" id="PTHR48065:SF5">
    <property type="entry name" value="RECEPTOR-LIKE PROTEIN CF-9 HOMOLOG"/>
    <property type="match status" value="1"/>
</dbReference>
<dbReference type="AlphaFoldDB" id="A0A2P5FR76"/>
<dbReference type="PANTHER" id="PTHR48065">
    <property type="entry name" value="OS10G0469600 PROTEIN"/>
    <property type="match status" value="1"/>
</dbReference>
<dbReference type="InParanoid" id="A0A2P5FR76"/>
<dbReference type="Gene3D" id="3.80.10.10">
    <property type="entry name" value="Ribonuclease Inhibitor"/>
    <property type="match status" value="1"/>
</dbReference>
<gene>
    <name evidence="1" type="ORF">TorRG33x02_040830</name>
</gene>
<evidence type="ECO:0000313" key="1">
    <source>
        <dbReference type="EMBL" id="POO00305.1"/>
    </source>
</evidence>
<dbReference type="InterPro" id="IPR032675">
    <property type="entry name" value="LRR_dom_sf"/>
</dbReference>
<proteinExistence type="predicted"/>
<dbReference type="Pfam" id="PF00560">
    <property type="entry name" value="LRR_1"/>
    <property type="match status" value="2"/>
</dbReference>
<accession>A0A2P5FR76</accession>
<reference evidence="2" key="1">
    <citation type="submission" date="2016-06" db="EMBL/GenBank/DDBJ databases">
        <title>Parallel loss of symbiosis genes in relatives of nitrogen-fixing non-legume Parasponia.</title>
        <authorList>
            <person name="Van Velzen R."/>
            <person name="Holmer R."/>
            <person name="Bu F."/>
            <person name="Rutten L."/>
            <person name="Van Zeijl A."/>
            <person name="Liu W."/>
            <person name="Santuari L."/>
            <person name="Cao Q."/>
            <person name="Sharma T."/>
            <person name="Shen D."/>
            <person name="Roswanjaya Y."/>
            <person name="Wardhani T."/>
            <person name="Kalhor M.S."/>
            <person name="Jansen J."/>
            <person name="Van den Hoogen J."/>
            <person name="Gungor B."/>
            <person name="Hartog M."/>
            <person name="Hontelez J."/>
            <person name="Verver J."/>
            <person name="Yang W.-C."/>
            <person name="Schijlen E."/>
            <person name="Repin R."/>
            <person name="Schilthuizen M."/>
            <person name="Schranz E."/>
            <person name="Heidstra R."/>
            <person name="Miyata K."/>
            <person name="Fedorova E."/>
            <person name="Kohlen W."/>
            <person name="Bisseling T."/>
            <person name="Smit S."/>
            <person name="Geurts R."/>
        </authorList>
    </citation>
    <scope>NUCLEOTIDE SEQUENCE [LARGE SCALE GENOMIC DNA]</scope>
    <source>
        <strain evidence="2">cv. RG33-2</strain>
    </source>
</reference>
<dbReference type="Proteomes" id="UP000237000">
    <property type="component" value="Unassembled WGS sequence"/>
</dbReference>
<comment type="caution">
    <text evidence="1">The sequence shown here is derived from an EMBL/GenBank/DDBJ whole genome shotgun (WGS) entry which is preliminary data.</text>
</comment>
<dbReference type="InterPro" id="IPR001611">
    <property type="entry name" value="Leu-rich_rpt"/>
</dbReference>
<evidence type="ECO:0000313" key="2">
    <source>
        <dbReference type="Proteomes" id="UP000237000"/>
    </source>
</evidence>
<protein>
    <submittedName>
        <fullName evidence="1">LRR domain containing protein</fullName>
    </submittedName>
</protein>
<organism evidence="1 2">
    <name type="scientific">Trema orientale</name>
    <name type="common">Charcoal tree</name>
    <name type="synonym">Celtis orientalis</name>
    <dbReference type="NCBI Taxonomy" id="63057"/>
    <lineage>
        <taxon>Eukaryota</taxon>
        <taxon>Viridiplantae</taxon>
        <taxon>Streptophyta</taxon>
        <taxon>Embryophyta</taxon>
        <taxon>Tracheophyta</taxon>
        <taxon>Spermatophyta</taxon>
        <taxon>Magnoliopsida</taxon>
        <taxon>eudicotyledons</taxon>
        <taxon>Gunneridae</taxon>
        <taxon>Pentapetalae</taxon>
        <taxon>rosids</taxon>
        <taxon>fabids</taxon>
        <taxon>Rosales</taxon>
        <taxon>Cannabaceae</taxon>
        <taxon>Trema</taxon>
    </lineage>
</organism>
<keyword evidence="2" id="KW-1185">Reference proteome</keyword>
<dbReference type="EMBL" id="JXTC01000014">
    <property type="protein sequence ID" value="POO00305.1"/>
    <property type="molecule type" value="Genomic_DNA"/>
</dbReference>